<keyword evidence="1" id="KW-1133">Transmembrane helix</keyword>
<feature type="transmembrane region" description="Helical" evidence="1">
    <location>
        <begin position="12"/>
        <end position="31"/>
    </location>
</feature>
<proteinExistence type="predicted"/>
<dbReference type="Proteomes" id="UP000009080">
    <property type="component" value="Chromosome"/>
</dbReference>
<protein>
    <submittedName>
        <fullName evidence="2">Uncharacterized protein</fullName>
    </submittedName>
</protein>
<dbReference type="HOGENOM" id="CLU_3349730_0_0_6"/>
<name>C5BJ73_TERTT</name>
<dbReference type="EMBL" id="CP001614">
    <property type="protein sequence ID" value="ACR12692.1"/>
    <property type="molecule type" value="Genomic_DNA"/>
</dbReference>
<organism evidence="2 3">
    <name type="scientific">Teredinibacter turnerae (strain ATCC 39867 / T7901)</name>
    <dbReference type="NCBI Taxonomy" id="377629"/>
    <lineage>
        <taxon>Bacteria</taxon>
        <taxon>Pseudomonadati</taxon>
        <taxon>Pseudomonadota</taxon>
        <taxon>Gammaproteobacteria</taxon>
        <taxon>Cellvibrionales</taxon>
        <taxon>Cellvibrionaceae</taxon>
        <taxon>Teredinibacter</taxon>
    </lineage>
</organism>
<evidence type="ECO:0000313" key="3">
    <source>
        <dbReference type="Proteomes" id="UP000009080"/>
    </source>
</evidence>
<keyword evidence="3" id="KW-1185">Reference proteome</keyword>
<gene>
    <name evidence="2" type="ordered locus">TERTU_4487</name>
</gene>
<keyword evidence="1" id="KW-0472">Membrane</keyword>
<dbReference type="KEGG" id="ttu:TERTU_4487"/>
<evidence type="ECO:0000256" key="1">
    <source>
        <dbReference type="SAM" id="Phobius"/>
    </source>
</evidence>
<keyword evidence="1" id="KW-0812">Transmembrane</keyword>
<sequence length="37" mass="3925">MVIGMYIGVPYSHVLAVSAVSLLVGGVFLLIEYVRGT</sequence>
<dbReference type="AlphaFoldDB" id="C5BJ73"/>
<reference evidence="2 3" key="1">
    <citation type="journal article" date="2009" name="PLoS ONE">
        <title>The complete genome of Teredinibacter turnerae T7901: an intracellular endosymbiont of marine wood-boring bivalves (shipworms).</title>
        <authorList>
            <person name="Yang J.C."/>
            <person name="Madupu R."/>
            <person name="Durkin A.S."/>
            <person name="Ekborg N.A."/>
            <person name="Pedamallu C.S."/>
            <person name="Hostetler J.B."/>
            <person name="Radune D."/>
            <person name="Toms B.S."/>
            <person name="Henrissat B."/>
            <person name="Coutinho P.M."/>
            <person name="Schwarz S."/>
            <person name="Field L."/>
            <person name="Trindade-Silva A.E."/>
            <person name="Soares C.A.G."/>
            <person name="Elshahawi S."/>
            <person name="Hanora A."/>
            <person name="Schmidt E.W."/>
            <person name="Haygood M.G."/>
            <person name="Posfai J."/>
            <person name="Benner J."/>
            <person name="Madinger C."/>
            <person name="Nove J."/>
            <person name="Anton B."/>
            <person name="Chaudhary K."/>
            <person name="Foster J."/>
            <person name="Holman A."/>
            <person name="Kumar S."/>
            <person name="Lessard P.A."/>
            <person name="Luyten Y.A."/>
            <person name="Slatko B."/>
            <person name="Wood N."/>
            <person name="Wu B."/>
            <person name="Teplitski M."/>
            <person name="Mougous J.D."/>
            <person name="Ward N."/>
            <person name="Eisen J.A."/>
            <person name="Badger J.H."/>
            <person name="Distel D.L."/>
        </authorList>
    </citation>
    <scope>NUCLEOTIDE SEQUENCE [LARGE SCALE GENOMIC DNA]</scope>
    <source>
        <strain evidence="3">ATCC 39867 / T7901</strain>
    </source>
</reference>
<evidence type="ECO:0000313" key="2">
    <source>
        <dbReference type="EMBL" id="ACR12692.1"/>
    </source>
</evidence>
<accession>C5BJ73</accession>